<dbReference type="EMBL" id="CP144098">
    <property type="protein sequence ID" value="WWC85310.1"/>
    <property type="molecule type" value="Genomic_DNA"/>
</dbReference>
<dbReference type="GeneID" id="91090844"/>
<gene>
    <name evidence="1" type="ORF">L201_000172</name>
</gene>
<evidence type="ECO:0000313" key="1">
    <source>
        <dbReference type="EMBL" id="WWC85310.1"/>
    </source>
</evidence>
<accession>A0AAX4JLB2</accession>
<sequence length="529" mass="62199">MGVGVSKPAVERADEFVTSGKNLPHGLSGEDIYYHDDRYSPEQPLDPEPYFLTASPSRELPELPVEIWQKIFAHLRRRVGRISEKPRKGGEYHQRDLFNAMRVSKNFYCLAAPVLYARVVTDKPHLLFYGVRTHSLGFIDKYKRWSKLDLLQFIHRLDLMYLPGPVLLPDLRFPLSNKDKEKFETSVFQYTKDSEEIRRMIANMDNAQSTIRNVHRIRTLRETYIKSVEPVIMSNLVQLTISHPSFRYEYPDDGLPGDEKIYGISNPIDNVNWPRWNLFPSRLNRYKNKIDGLSIPFSGMSASISKKNQFSHELARICTPKNVCMDDSYGPYAYRRDQGNYDKIITKPPERITYHIYPRSVEKLMLPNLLSKNNQPLFRFRLSSYLFYGSTIRWVLDLKEWDLNSSLYQRGELLHWIEHHIRDFRKFINWDEKTQGRLLNSKSKQDEKTKIEIYGLLDNFKVIDEGLKQIWQDGWIHYELDWDYDRKINVLYDFLQVIPGDDQIKIMDNSGGICPACGNDASKDSWTIF</sequence>
<organism evidence="1 2">
    <name type="scientific">Kwoniella dendrophila CBS 6074</name>
    <dbReference type="NCBI Taxonomy" id="1295534"/>
    <lineage>
        <taxon>Eukaryota</taxon>
        <taxon>Fungi</taxon>
        <taxon>Dikarya</taxon>
        <taxon>Basidiomycota</taxon>
        <taxon>Agaricomycotina</taxon>
        <taxon>Tremellomycetes</taxon>
        <taxon>Tremellales</taxon>
        <taxon>Cryptococcaceae</taxon>
        <taxon>Kwoniella</taxon>
    </lineage>
</organism>
<keyword evidence="2" id="KW-1185">Reference proteome</keyword>
<dbReference type="RefSeq" id="XP_066072073.1">
    <property type="nucleotide sequence ID" value="XM_066215976.1"/>
</dbReference>
<protein>
    <recommendedName>
        <fullName evidence="3">F-box domain-containing protein</fullName>
    </recommendedName>
</protein>
<reference evidence="1 2" key="1">
    <citation type="submission" date="2024-01" db="EMBL/GenBank/DDBJ databases">
        <title>Comparative genomics of Cryptococcus and Kwoniella reveals pathogenesis evolution and contrasting modes of karyotype evolution via chromosome fusion or intercentromeric recombination.</title>
        <authorList>
            <person name="Coelho M.A."/>
            <person name="David-Palma M."/>
            <person name="Shea T."/>
            <person name="Bowers K."/>
            <person name="McGinley-Smith S."/>
            <person name="Mohammad A.W."/>
            <person name="Gnirke A."/>
            <person name="Yurkov A.M."/>
            <person name="Nowrousian M."/>
            <person name="Sun S."/>
            <person name="Cuomo C.A."/>
            <person name="Heitman J."/>
        </authorList>
    </citation>
    <scope>NUCLEOTIDE SEQUENCE [LARGE SCALE GENOMIC DNA]</scope>
    <source>
        <strain evidence="1 2">CBS 6074</strain>
    </source>
</reference>
<proteinExistence type="predicted"/>
<dbReference type="AlphaFoldDB" id="A0AAX4JLB2"/>
<dbReference type="Proteomes" id="UP001355207">
    <property type="component" value="Chromosome 1"/>
</dbReference>
<evidence type="ECO:0000313" key="2">
    <source>
        <dbReference type="Proteomes" id="UP001355207"/>
    </source>
</evidence>
<name>A0AAX4JLB2_9TREE</name>
<evidence type="ECO:0008006" key="3">
    <source>
        <dbReference type="Google" id="ProtNLM"/>
    </source>
</evidence>